<organism evidence="2 3">
    <name type="scientific">Mycena alexandri</name>
    <dbReference type="NCBI Taxonomy" id="1745969"/>
    <lineage>
        <taxon>Eukaryota</taxon>
        <taxon>Fungi</taxon>
        <taxon>Dikarya</taxon>
        <taxon>Basidiomycota</taxon>
        <taxon>Agaricomycotina</taxon>
        <taxon>Agaricomycetes</taxon>
        <taxon>Agaricomycetidae</taxon>
        <taxon>Agaricales</taxon>
        <taxon>Marasmiineae</taxon>
        <taxon>Mycenaceae</taxon>
        <taxon>Mycena</taxon>
    </lineage>
</organism>
<dbReference type="EMBL" id="JARJCM010000001">
    <property type="protein sequence ID" value="KAJ7047738.1"/>
    <property type="molecule type" value="Genomic_DNA"/>
</dbReference>
<reference evidence="2" key="1">
    <citation type="submission" date="2023-03" db="EMBL/GenBank/DDBJ databases">
        <title>Massive genome expansion in bonnet fungi (Mycena s.s.) driven by repeated elements and novel gene families across ecological guilds.</title>
        <authorList>
            <consortium name="Lawrence Berkeley National Laboratory"/>
            <person name="Harder C.B."/>
            <person name="Miyauchi S."/>
            <person name="Viragh M."/>
            <person name="Kuo A."/>
            <person name="Thoen E."/>
            <person name="Andreopoulos B."/>
            <person name="Lu D."/>
            <person name="Skrede I."/>
            <person name="Drula E."/>
            <person name="Henrissat B."/>
            <person name="Morin E."/>
            <person name="Kohler A."/>
            <person name="Barry K."/>
            <person name="LaButti K."/>
            <person name="Morin E."/>
            <person name="Salamov A."/>
            <person name="Lipzen A."/>
            <person name="Mereny Z."/>
            <person name="Hegedus B."/>
            <person name="Baldrian P."/>
            <person name="Stursova M."/>
            <person name="Weitz H."/>
            <person name="Taylor A."/>
            <person name="Grigoriev I.V."/>
            <person name="Nagy L.G."/>
            <person name="Martin F."/>
            <person name="Kauserud H."/>
        </authorList>
    </citation>
    <scope>NUCLEOTIDE SEQUENCE</scope>
    <source>
        <strain evidence="2">CBHHK200</strain>
    </source>
</reference>
<dbReference type="GO" id="GO:0005737">
    <property type="term" value="C:cytoplasm"/>
    <property type="evidence" value="ECO:0007669"/>
    <property type="project" value="TreeGrafter"/>
</dbReference>
<accession>A0AAD6XCW2</accession>
<dbReference type="PANTHER" id="PTHR36576">
    <property type="entry name" value="UPF0654 PROTEIN C11D3.01C-RELATED"/>
    <property type="match status" value="1"/>
</dbReference>
<proteinExistence type="predicted"/>
<evidence type="ECO:0000256" key="1">
    <source>
        <dbReference type="SAM" id="MobiDB-lite"/>
    </source>
</evidence>
<dbReference type="AlphaFoldDB" id="A0AAD6XCW2"/>
<evidence type="ECO:0000313" key="2">
    <source>
        <dbReference type="EMBL" id="KAJ7047738.1"/>
    </source>
</evidence>
<feature type="region of interest" description="Disordered" evidence="1">
    <location>
        <begin position="71"/>
        <end position="112"/>
    </location>
</feature>
<comment type="caution">
    <text evidence="2">The sequence shown here is derived from an EMBL/GenBank/DDBJ whole genome shotgun (WGS) entry which is preliminary data.</text>
</comment>
<evidence type="ECO:0000313" key="3">
    <source>
        <dbReference type="Proteomes" id="UP001218188"/>
    </source>
</evidence>
<keyword evidence="3" id="KW-1185">Reference proteome</keyword>
<protein>
    <submittedName>
        <fullName evidence="2">Uncharacterized protein</fullName>
    </submittedName>
</protein>
<dbReference type="InterPro" id="IPR018824">
    <property type="entry name" value="Conidiation-specific_6"/>
</dbReference>
<dbReference type="InterPro" id="IPR052670">
    <property type="entry name" value="UPF0654_domain"/>
</dbReference>
<dbReference type="PANTHER" id="PTHR36576:SF2">
    <property type="entry name" value="PROTEIN CON-6, PUTATIVE (AFU_ORTHOLOGUE AFUA_4G03615)-RELATED"/>
    <property type="match status" value="1"/>
</dbReference>
<feature type="compositionally biased region" description="Basic and acidic residues" evidence="1">
    <location>
        <begin position="103"/>
        <end position="112"/>
    </location>
</feature>
<dbReference type="Proteomes" id="UP001218188">
    <property type="component" value="Unassembled WGS sequence"/>
</dbReference>
<sequence>MRFFGIGTSSRRHQRHHRAFYRRDPDRVAGGYKAALSNPKTTRAGRKRAEAELHAMGRSAHVPLMTKIKRALGMHKTPRRQREESRRERQDYSRPTKRRQRRREREYVAREY</sequence>
<feature type="compositionally biased region" description="Basic and acidic residues" evidence="1">
    <location>
        <begin position="80"/>
        <end position="94"/>
    </location>
</feature>
<dbReference type="Pfam" id="PF10346">
    <property type="entry name" value="Con-6"/>
    <property type="match status" value="1"/>
</dbReference>
<name>A0AAD6XCW2_9AGAR</name>
<gene>
    <name evidence="2" type="ORF">C8F04DRAFT_1247356</name>
</gene>